<dbReference type="AlphaFoldDB" id="A0A2P5CBJ4"/>
<sequence length="102" mass="11769">MIRRVEPDWFHGETTLELAPTTEKHSRLHRLLTANGMSLGDKEGSVSFICSWDSVSDQWDTQQGRESVRRRLAGFSREGEKRIGRKLRESEEGLMAWPRVQA</sequence>
<dbReference type="Proteomes" id="UP000237105">
    <property type="component" value="Unassembled WGS sequence"/>
</dbReference>
<reference evidence="2" key="1">
    <citation type="submission" date="2016-06" db="EMBL/GenBank/DDBJ databases">
        <title>Parallel loss of symbiosis genes in relatives of nitrogen-fixing non-legume Parasponia.</title>
        <authorList>
            <person name="Van Velzen R."/>
            <person name="Holmer R."/>
            <person name="Bu F."/>
            <person name="Rutten L."/>
            <person name="Van Zeijl A."/>
            <person name="Liu W."/>
            <person name="Santuari L."/>
            <person name="Cao Q."/>
            <person name="Sharma T."/>
            <person name="Shen D."/>
            <person name="Roswanjaya Y."/>
            <person name="Wardhani T."/>
            <person name="Kalhor M.S."/>
            <person name="Jansen J."/>
            <person name="Van den Hoogen J."/>
            <person name="Gungor B."/>
            <person name="Hartog M."/>
            <person name="Hontelez J."/>
            <person name="Verver J."/>
            <person name="Yang W.-C."/>
            <person name="Schijlen E."/>
            <person name="Repin R."/>
            <person name="Schilthuizen M."/>
            <person name="Schranz E."/>
            <person name="Heidstra R."/>
            <person name="Miyata K."/>
            <person name="Fedorova E."/>
            <person name="Kohlen W."/>
            <person name="Bisseling T."/>
            <person name="Smit S."/>
            <person name="Geurts R."/>
        </authorList>
    </citation>
    <scope>NUCLEOTIDE SEQUENCE [LARGE SCALE GENOMIC DNA]</scope>
    <source>
        <strain evidence="2">cv. WU1-14</strain>
    </source>
</reference>
<proteinExistence type="predicted"/>
<organism evidence="1 2">
    <name type="scientific">Parasponia andersonii</name>
    <name type="common">Sponia andersonii</name>
    <dbReference type="NCBI Taxonomy" id="3476"/>
    <lineage>
        <taxon>Eukaryota</taxon>
        <taxon>Viridiplantae</taxon>
        <taxon>Streptophyta</taxon>
        <taxon>Embryophyta</taxon>
        <taxon>Tracheophyta</taxon>
        <taxon>Spermatophyta</taxon>
        <taxon>Magnoliopsida</taxon>
        <taxon>eudicotyledons</taxon>
        <taxon>Gunneridae</taxon>
        <taxon>Pentapetalae</taxon>
        <taxon>rosids</taxon>
        <taxon>fabids</taxon>
        <taxon>Rosales</taxon>
        <taxon>Cannabaceae</taxon>
        <taxon>Parasponia</taxon>
    </lineage>
</organism>
<protein>
    <submittedName>
        <fullName evidence="1">Uncharacterized protein</fullName>
    </submittedName>
</protein>
<comment type="caution">
    <text evidence="1">The sequence shown here is derived from an EMBL/GenBank/DDBJ whole genome shotgun (WGS) entry which is preliminary data.</text>
</comment>
<evidence type="ECO:0000313" key="1">
    <source>
        <dbReference type="EMBL" id="PON58433.1"/>
    </source>
</evidence>
<evidence type="ECO:0000313" key="2">
    <source>
        <dbReference type="Proteomes" id="UP000237105"/>
    </source>
</evidence>
<name>A0A2P5CBJ4_PARAD</name>
<keyword evidence="2" id="KW-1185">Reference proteome</keyword>
<accession>A0A2P5CBJ4</accession>
<gene>
    <name evidence="1" type="ORF">PanWU01x14_166450</name>
</gene>
<dbReference type="EMBL" id="JXTB01000149">
    <property type="protein sequence ID" value="PON58433.1"/>
    <property type="molecule type" value="Genomic_DNA"/>
</dbReference>